<sequence length="81" mass="8667">MTGHDPRRSNSHPHPDRKAEPGTTGAPGPTPLRPAAPSPGTEVTSRYATTASSRPVTFNRRPPLSVQTTMSSIRTPNRPGR</sequence>
<feature type="compositionally biased region" description="Basic and acidic residues" evidence="1">
    <location>
        <begin position="1"/>
        <end position="20"/>
    </location>
</feature>
<feature type="region of interest" description="Disordered" evidence="1">
    <location>
        <begin position="1"/>
        <end position="81"/>
    </location>
</feature>
<keyword evidence="3" id="KW-1185">Reference proteome</keyword>
<name>A0ABN3SUE9_9ACTN</name>
<comment type="caution">
    <text evidence="2">The sequence shown here is derived from an EMBL/GenBank/DDBJ whole genome shotgun (WGS) entry which is preliminary data.</text>
</comment>
<evidence type="ECO:0000256" key="1">
    <source>
        <dbReference type="SAM" id="MobiDB-lite"/>
    </source>
</evidence>
<feature type="compositionally biased region" description="Pro residues" evidence="1">
    <location>
        <begin position="28"/>
        <end position="37"/>
    </location>
</feature>
<accession>A0ABN3SUE9</accession>
<feature type="compositionally biased region" description="Polar residues" evidence="1">
    <location>
        <begin position="65"/>
        <end position="75"/>
    </location>
</feature>
<feature type="compositionally biased region" description="Polar residues" evidence="1">
    <location>
        <begin position="41"/>
        <end position="56"/>
    </location>
</feature>
<protein>
    <submittedName>
        <fullName evidence="2">Uncharacterized protein</fullName>
    </submittedName>
</protein>
<evidence type="ECO:0000313" key="3">
    <source>
        <dbReference type="Proteomes" id="UP001500994"/>
    </source>
</evidence>
<dbReference type="EMBL" id="BAAARK010000034">
    <property type="protein sequence ID" value="GAA2684741.1"/>
    <property type="molecule type" value="Genomic_DNA"/>
</dbReference>
<proteinExistence type="predicted"/>
<evidence type="ECO:0000313" key="2">
    <source>
        <dbReference type="EMBL" id="GAA2684741.1"/>
    </source>
</evidence>
<organism evidence="2 3">
    <name type="scientific">Streptomyces lunalinharesii</name>
    <dbReference type="NCBI Taxonomy" id="333384"/>
    <lineage>
        <taxon>Bacteria</taxon>
        <taxon>Bacillati</taxon>
        <taxon>Actinomycetota</taxon>
        <taxon>Actinomycetes</taxon>
        <taxon>Kitasatosporales</taxon>
        <taxon>Streptomycetaceae</taxon>
        <taxon>Streptomyces</taxon>
    </lineage>
</organism>
<dbReference type="Proteomes" id="UP001500994">
    <property type="component" value="Unassembled WGS sequence"/>
</dbReference>
<reference evidence="2 3" key="1">
    <citation type="journal article" date="2019" name="Int. J. Syst. Evol. Microbiol.">
        <title>The Global Catalogue of Microorganisms (GCM) 10K type strain sequencing project: providing services to taxonomists for standard genome sequencing and annotation.</title>
        <authorList>
            <consortium name="The Broad Institute Genomics Platform"/>
            <consortium name="The Broad Institute Genome Sequencing Center for Infectious Disease"/>
            <person name="Wu L."/>
            <person name="Ma J."/>
        </authorList>
    </citation>
    <scope>NUCLEOTIDE SEQUENCE [LARGE SCALE GENOMIC DNA]</scope>
    <source>
        <strain evidence="2 3">JCM 16374</strain>
    </source>
</reference>
<gene>
    <name evidence="2" type="ORF">GCM10009864_67460</name>
</gene>